<keyword evidence="7" id="KW-0444">Lipid biosynthesis</keyword>
<evidence type="ECO:0000256" key="6">
    <source>
        <dbReference type="ARBA" id="ARBA00022840"/>
    </source>
</evidence>
<keyword evidence="8" id="KW-1208">Phospholipid metabolism</keyword>
<dbReference type="Pfam" id="PF19279">
    <property type="entry name" value="YegS_C"/>
    <property type="match status" value="1"/>
</dbReference>
<dbReference type="EMBL" id="RHFF01000009">
    <property type="protein sequence ID" value="TGD38559.1"/>
    <property type="molecule type" value="Genomic_DNA"/>
</dbReference>
<dbReference type="SMART" id="SM00046">
    <property type="entry name" value="DAGKc"/>
    <property type="match status" value="1"/>
</dbReference>
<evidence type="ECO:0000313" key="13">
    <source>
        <dbReference type="Proteomes" id="UP000218377"/>
    </source>
</evidence>
<keyword evidence="3" id="KW-0808">Transferase</keyword>
<comment type="similarity">
    <text evidence="2">Belongs to the diacylglycerol/lipid kinase family.</text>
</comment>
<dbReference type="InterPro" id="IPR045540">
    <property type="entry name" value="YegS/DAGK_C"/>
</dbReference>
<evidence type="ECO:0000313" key="14">
    <source>
        <dbReference type="Proteomes" id="UP000297736"/>
    </source>
</evidence>
<dbReference type="Pfam" id="PF00781">
    <property type="entry name" value="DAGK_cat"/>
    <property type="match status" value="1"/>
</dbReference>
<evidence type="ECO:0000256" key="8">
    <source>
        <dbReference type="ARBA" id="ARBA00023264"/>
    </source>
</evidence>
<dbReference type="GO" id="GO:0005524">
    <property type="term" value="F:ATP binding"/>
    <property type="evidence" value="ECO:0007669"/>
    <property type="project" value="UniProtKB-KW"/>
</dbReference>
<dbReference type="Gene3D" id="3.40.50.10330">
    <property type="entry name" value="Probable inorganic polyphosphate/atp-NAD kinase, domain 1"/>
    <property type="match status" value="1"/>
</dbReference>
<name>A0A2A3X3N2_BREAU</name>
<evidence type="ECO:0000256" key="7">
    <source>
        <dbReference type="ARBA" id="ARBA00023209"/>
    </source>
</evidence>
<protein>
    <recommendedName>
        <fullName evidence="10">DAGKc domain-containing protein</fullName>
    </recommendedName>
</protein>
<dbReference type="PANTHER" id="PTHR12358">
    <property type="entry name" value="SPHINGOSINE KINASE"/>
    <property type="match status" value="1"/>
</dbReference>
<keyword evidence="7" id="KW-0443">Lipid metabolism</keyword>
<feature type="domain" description="DAGKc" evidence="10">
    <location>
        <begin position="75"/>
        <end position="205"/>
    </location>
</feature>
<dbReference type="PANTHER" id="PTHR12358:SF106">
    <property type="entry name" value="LIPID KINASE YEGS"/>
    <property type="match status" value="1"/>
</dbReference>
<dbReference type="SUPFAM" id="SSF111331">
    <property type="entry name" value="NAD kinase/diacylglycerol kinase-like"/>
    <property type="match status" value="1"/>
</dbReference>
<evidence type="ECO:0000256" key="5">
    <source>
        <dbReference type="ARBA" id="ARBA00022777"/>
    </source>
</evidence>
<feature type="region of interest" description="Disordered" evidence="9">
    <location>
        <begin position="1"/>
        <end position="78"/>
    </location>
</feature>
<dbReference type="GO" id="GO:0016301">
    <property type="term" value="F:kinase activity"/>
    <property type="evidence" value="ECO:0007669"/>
    <property type="project" value="UniProtKB-KW"/>
</dbReference>
<evidence type="ECO:0000256" key="4">
    <source>
        <dbReference type="ARBA" id="ARBA00022741"/>
    </source>
</evidence>
<reference evidence="12 14" key="2">
    <citation type="submission" date="2018-10" db="EMBL/GenBank/DDBJ databases">
        <title>Brevibacterium genomes from Austrain hard cheese rinds.</title>
        <authorList>
            <person name="Anast J.M."/>
            <person name="Dzieciol M."/>
            <person name="Schultz D.L."/>
            <person name="Mann E."/>
            <person name="Wagner M."/>
            <person name="Schmitz-Esser S."/>
        </authorList>
    </citation>
    <scope>NUCLEOTIDE SEQUENCE [LARGE SCALE GENOMIC DNA]</scope>
    <source>
        <strain evidence="12 14">L261</strain>
    </source>
</reference>
<evidence type="ECO:0000256" key="2">
    <source>
        <dbReference type="ARBA" id="ARBA00005983"/>
    </source>
</evidence>
<dbReference type="InterPro" id="IPR050187">
    <property type="entry name" value="Lipid_Phosphate_FormReg"/>
</dbReference>
<evidence type="ECO:0000313" key="11">
    <source>
        <dbReference type="EMBL" id="PCC18323.1"/>
    </source>
</evidence>
<evidence type="ECO:0000313" key="12">
    <source>
        <dbReference type="EMBL" id="TGD38559.1"/>
    </source>
</evidence>
<sequence length="376" mass="39941">MEGGEDRGRQRHGQQRWNDHPPPRNRSGPRSLAPSGDRRIVGADAARRQGRSGPGRHHEPRQAHERAGGTVSTAPPPLSVPVILNPAARHGAVRERIEPVRAAFAAHGMTALLVESTSEQHAGELAAHYAEQDAPIVVSLGGDGMVRAVAAGLVGTQTALGIVAGGRGNDLIGKLGIPKGIEAAVAIIAEGRDRSIDVIDFDGRISVGNICLGLDSAVQIHADSVKRIKGHWVYLYGIIRAILQPQRIDLALTIDGEEVEFRGYTAGFANSGRYGGGLKLSPKAKLDDGLIDVVLLRDVWLPRLALELVAFTLGQRALHPHITFRHAREVTIASREGAAPVEIVADGDAVTHTPATLSVRPAALRVRVAPTPSRRG</sequence>
<accession>A0A2A3X3N2</accession>
<evidence type="ECO:0000256" key="9">
    <source>
        <dbReference type="SAM" id="MobiDB-lite"/>
    </source>
</evidence>
<reference evidence="11 13" key="1">
    <citation type="journal article" date="2017" name="Elife">
        <title>Extensive horizontal gene transfer in cheese-associated bacteria.</title>
        <authorList>
            <person name="Bonham K.S."/>
            <person name="Wolfe B.E."/>
            <person name="Dutton R.J."/>
        </authorList>
    </citation>
    <scope>NUCLEOTIDE SEQUENCE [LARGE SCALE GENOMIC DNA]</scope>
    <source>
        <strain evidence="11 13">JB5</strain>
    </source>
</reference>
<dbReference type="Proteomes" id="UP000297736">
    <property type="component" value="Unassembled WGS sequence"/>
</dbReference>
<keyword evidence="7" id="KW-0594">Phospholipid biosynthesis</keyword>
<dbReference type="InterPro" id="IPR001206">
    <property type="entry name" value="Diacylglycerol_kinase_cat_dom"/>
</dbReference>
<keyword evidence="4" id="KW-0547">Nucleotide-binding</keyword>
<keyword evidence="5" id="KW-0418">Kinase</keyword>
<dbReference type="InterPro" id="IPR017438">
    <property type="entry name" value="ATP-NAD_kinase_N"/>
</dbReference>
<dbReference type="GO" id="GO:0008654">
    <property type="term" value="P:phospholipid biosynthetic process"/>
    <property type="evidence" value="ECO:0007669"/>
    <property type="project" value="UniProtKB-KW"/>
</dbReference>
<dbReference type="PROSITE" id="PS50146">
    <property type="entry name" value="DAGK"/>
    <property type="match status" value="1"/>
</dbReference>
<organism evidence="11 13">
    <name type="scientific">Brevibacterium aurantiacum</name>
    <dbReference type="NCBI Taxonomy" id="273384"/>
    <lineage>
        <taxon>Bacteria</taxon>
        <taxon>Bacillati</taxon>
        <taxon>Actinomycetota</taxon>
        <taxon>Actinomycetes</taxon>
        <taxon>Micrococcales</taxon>
        <taxon>Brevibacteriaceae</taxon>
        <taxon>Brevibacterium</taxon>
    </lineage>
</organism>
<evidence type="ECO:0000259" key="10">
    <source>
        <dbReference type="PROSITE" id="PS50146"/>
    </source>
</evidence>
<comment type="caution">
    <text evidence="11">The sequence shown here is derived from an EMBL/GenBank/DDBJ whole genome shotgun (WGS) entry which is preliminary data.</text>
</comment>
<dbReference type="GO" id="GO:0005886">
    <property type="term" value="C:plasma membrane"/>
    <property type="evidence" value="ECO:0007669"/>
    <property type="project" value="TreeGrafter"/>
</dbReference>
<evidence type="ECO:0000256" key="3">
    <source>
        <dbReference type="ARBA" id="ARBA00022679"/>
    </source>
</evidence>
<keyword evidence="6" id="KW-0067">ATP-binding</keyword>
<dbReference type="Proteomes" id="UP000218377">
    <property type="component" value="Unassembled WGS sequence"/>
</dbReference>
<dbReference type="AlphaFoldDB" id="A0A2A3X3N2"/>
<comment type="cofactor">
    <cofactor evidence="1">
        <name>Mg(2+)</name>
        <dbReference type="ChEBI" id="CHEBI:18420"/>
    </cofactor>
</comment>
<evidence type="ECO:0000256" key="1">
    <source>
        <dbReference type="ARBA" id="ARBA00001946"/>
    </source>
</evidence>
<feature type="compositionally biased region" description="Basic and acidic residues" evidence="9">
    <location>
        <begin position="56"/>
        <end position="67"/>
    </location>
</feature>
<dbReference type="InterPro" id="IPR016064">
    <property type="entry name" value="NAD/diacylglycerol_kinase_sf"/>
</dbReference>
<gene>
    <name evidence="11" type="ORF">CIK79_08495</name>
    <name evidence="12" type="ORF">EB834_10260</name>
</gene>
<proteinExistence type="inferred from homology"/>
<feature type="compositionally biased region" description="Basic and acidic residues" evidence="9">
    <location>
        <begin position="36"/>
        <end position="47"/>
    </location>
</feature>
<dbReference type="EMBL" id="NRGX01000001">
    <property type="protein sequence ID" value="PCC18323.1"/>
    <property type="molecule type" value="Genomic_DNA"/>
</dbReference>
<dbReference type="Gene3D" id="2.60.200.40">
    <property type="match status" value="1"/>
</dbReference>